<accession>A0A5C8KMX3</accession>
<dbReference type="Proteomes" id="UP000321248">
    <property type="component" value="Unassembled WGS sequence"/>
</dbReference>
<feature type="transmembrane region" description="Helical" evidence="1">
    <location>
        <begin position="140"/>
        <end position="161"/>
    </location>
</feature>
<comment type="caution">
    <text evidence="2">The sequence shown here is derived from an EMBL/GenBank/DDBJ whole genome shotgun (WGS) entry which is preliminary data.</text>
</comment>
<organism evidence="2 3">
    <name type="scientific">Alkalisalibacterium limincola</name>
    <dbReference type="NCBI Taxonomy" id="2699169"/>
    <lineage>
        <taxon>Bacteria</taxon>
        <taxon>Pseudomonadati</taxon>
        <taxon>Pseudomonadota</taxon>
        <taxon>Gammaproteobacteria</taxon>
        <taxon>Lysobacterales</taxon>
        <taxon>Lysobacteraceae</taxon>
        <taxon>Alkalisalibacterium</taxon>
    </lineage>
</organism>
<name>A0A5C8KMX3_9GAMM</name>
<evidence type="ECO:0000256" key="1">
    <source>
        <dbReference type="SAM" id="Phobius"/>
    </source>
</evidence>
<keyword evidence="1" id="KW-1133">Transmembrane helix</keyword>
<sequence length="239" mass="26122">MTDTPPRGRALAVTALALAYPILTHLGVHLGSVALICAALSVLVLLVLSAPLLAGRAWAWLVCAATLLTLALLGRAGEVAEAGMLLFLPPVVLYLALAWFFGRTLMPGRQPLISRLVWHLHDRPPALPADIAAYTRTLTLMWALLLAAIATTNATLALLATPDGVLELAGYVPPVSVPRTVWSLVANFLSFTLVVGFMAGEYVWRWFRFPGERHRFRSVFDFIDRMRTTFPALWRDLAG</sequence>
<evidence type="ECO:0000313" key="2">
    <source>
        <dbReference type="EMBL" id="TXK60487.1"/>
    </source>
</evidence>
<evidence type="ECO:0000313" key="3">
    <source>
        <dbReference type="Proteomes" id="UP000321248"/>
    </source>
</evidence>
<keyword evidence="3" id="KW-1185">Reference proteome</keyword>
<feature type="transmembrane region" description="Helical" evidence="1">
    <location>
        <begin position="82"/>
        <end position="102"/>
    </location>
</feature>
<feature type="transmembrane region" description="Helical" evidence="1">
    <location>
        <begin position="181"/>
        <end position="204"/>
    </location>
</feature>
<feature type="transmembrane region" description="Helical" evidence="1">
    <location>
        <begin position="57"/>
        <end position="76"/>
    </location>
</feature>
<proteinExistence type="predicted"/>
<dbReference type="RefSeq" id="WP_147892280.1">
    <property type="nucleotide sequence ID" value="NZ_VRTS01000009.1"/>
</dbReference>
<dbReference type="AlphaFoldDB" id="A0A5C8KMX3"/>
<reference evidence="2 3" key="1">
    <citation type="submission" date="2019-08" db="EMBL/GenBank/DDBJ databases">
        <authorList>
            <person name="Karlyshev A.V."/>
        </authorList>
    </citation>
    <scope>NUCLEOTIDE SEQUENCE [LARGE SCALE GENOMIC DNA]</scope>
    <source>
        <strain evidence="2 3">Alg18-2.2</strain>
    </source>
</reference>
<dbReference type="OrthoDB" id="6023795at2"/>
<keyword evidence="1" id="KW-0472">Membrane</keyword>
<keyword evidence="1" id="KW-0812">Transmembrane</keyword>
<protein>
    <submittedName>
        <fullName evidence="2">Ketosynthase</fullName>
    </submittedName>
</protein>
<dbReference type="EMBL" id="VRTS01000009">
    <property type="protein sequence ID" value="TXK60487.1"/>
    <property type="molecule type" value="Genomic_DNA"/>
</dbReference>
<gene>
    <name evidence="2" type="ORF">FU658_11875</name>
</gene>
<feature type="transmembrane region" description="Helical" evidence="1">
    <location>
        <begin position="29"/>
        <end position="50"/>
    </location>
</feature>